<keyword evidence="5 12" id="KW-0645">Protease</keyword>
<dbReference type="GO" id="GO:0008240">
    <property type="term" value="F:tripeptidyl-peptidase activity"/>
    <property type="evidence" value="ECO:0007669"/>
    <property type="project" value="UniProtKB-EC"/>
</dbReference>
<sequence length="647" mass="69867">MRFSHVLLGAAAAAGVLASPTPNDYVAHERRAVLPRSWTEGKRLDKATTLPMRIGLTQSNLDRGHELLMQVSDPRSSRYGQHFSVEEVHSLFAPSQETVDHVRTWLESEGISADRISQASNLQWLQFDASVAEVERLLRTDYYQFENEGTGKAHIACREYHVPQSVQRHIDYITPGIKPLDVEGAKRTLSTEKRSLGIPLPPILEPLTLPLSELLGDTLALELCGVAVTPPCISAMYNITKGSKATKGNELGIFEDLGDVYSQEDLDLFFSTFAQQIPQGTHPILKAVDGAQAPASVSNAGPESDLDFQISYPIIWPQNSILFQTDDPVYQANYTSSGFLNTFLDAIDGSYCSEISPLDPSYPDPANGGYKGQLQCGVYEPPKVISISYGGAEADLPIAYQRRQCNEWMKLGLQGVSVVVASGDSGVEGRGGDPTPSNCLGSNSKVFAPDFPATCPYLTAVGGTYLPLGADPRKDEEVAVTSFPSGGGFSNIYQRADYQQQAVDDYFSRADPGYPYYESVDNSSFAANGGIYNRIGRAYPDVAAIGDNVVIFNKGLPTRIGGTSAAAPVFASILTRINEERLAVGKSTVGFVNPVLYAHPEVFNDITQGSNPGCGTQGFSAAKGWDPVTGLGTPNYPAMLELFMSQP</sequence>
<keyword evidence="11" id="KW-0865">Zymogen</keyword>
<feature type="binding site" evidence="12">
    <location>
        <position position="624"/>
    </location>
    <ligand>
        <name>Ca(2+)</name>
        <dbReference type="ChEBI" id="CHEBI:29108"/>
    </ligand>
</feature>
<evidence type="ECO:0000256" key="12">
    <source>
        <dbReference type="PROSITE-ProRule" id="PRU01032"/>
    </source>
</evidence>
<keyword evidence="7 13" id="KW-0732">Signal</keyword>
<dbReference type="SUPFAM" id="SSF52743">
    <property type="entry name" value="Subtilisin-like"/>
    <property type="match status" value="1"/>
</dbReference>
<evidence type="ECO:0000256" key="11">
    <source>
        <dbReference type="ARBA" id="ARBA00023145"/>
    </source>
</evidence>
<feature type="active site" description="Charge relay system" evidence="12">
    <location>
        <position position="303"/>
    </location>
</feature>
<dbReference type="SUPFAM" id="SSF54897">
    <property type="entry name" value="Protease propeptides/inhibitors"/>
    <property type="match status" value="1"/>
</dbReference>
<dbReference type="GO" id="GO:0005576">
    <property type="term" value="C:extracellular region"/>
    <property type="evidence" value="ECO:0007669"/>
    <property type="project" value="UniProtKB-SubCell"/>
</dbReference>
<dbReference type="Proteomes" id="UP000641853">
    <property type="component" value="Unassembled WGS sequence"/>
</dbReference>
<dbReference type="InterPro" id="IPR030400">
    <property type="entry name" value="Sedolisin_dom"/>
</dbReference>
<dbReference type="EMBL" id="JACBAG010001922">
    <property type="protein sequence ID" value="KAF7175435.1"/>
    <property type="molecule type" value="Genomic_DNA"/>
</dbReference>
<evidence type="ECO:0000256" key="7">
    <source>
        <dbReference type="ARBA" id="ARBA00022729"/>
    </source>
</evidence>
<dbReference type="SMART" id="SM00944">
    <property type="entry name" value="Pro-kuma_activ"/>
    <property type="match status" value="1"/>
</dbReference>
<gene>
    <name evidence="15" type="ORF">CNMCM7691_008536</name>
</gene>
<comment type="catalytic activity">
    <reaction evidence="1">
        <text>Release of an N-terminal tripeptide from a polypeptide.</text>
        <dbReference type="EC" id="3.4.14.10"/>
    </reaction>
</comment>
<evidence type="ECO:0000256" key="2">
    <source>
        <dbReference type="ARBA" id="ARBA00002451"/>
    </source>
</evidence>
<dbReference type="InterPro" id="IPR050819">
    <property type="entry name" value="Tripeptidyl-peptidase_I"/>
</dbReference>
<feature type="active site" description="Charge relay system" evidence="12">
    <location>
        <position position="307"/>
    </location>
</feature>
<proteinExistence type="predicted"/>
<organism evidence="15 16">
    <name type="scientific">Aspergillus felis</name>
    <dbReference type="NCBI Taxonomy" id="1287682"/>
    <lineage>
        <taxon>Eukaryota</taxon>
        <taxon>Fungi</taxon>
        <taxon>Dikarya</taxon>
        <taxon>Ascomycota</taxon>
        <taxon>Pezizomycotina</taxon>
        <taxon>Eurotiomycetes</taxon>
        <taxon>Eurotiomycetidae</taxon>
        <taxon>Eurotiales</taxon>
        <taxon>Aspergillaceae</taxon>
        <taxon>Aspergillus</taxon>
        <taxon>Aspergillus subgen. Fumigati</taxon>
    </lineage>
</organism>
<protein>
    <recommendedName>
        <fullName evidence="4">tripeptidyl-peptidase II</fullName>
        <ecNumber evidence="4">3.4.14.10</ecNumber>
    </recommendedName>
</protein>
<dbReference type="InterPro" id="IPR015366">
    <property type="entry name" value="S53_propep"/>
</dbReference>
<reference evidence="15" key="1">
    <citation type="submission" date="2020-06" db="EMBL/GenBank/DDBJ databases">
        <title>Draft genome sequences of strains closely related to Aspergillus parafelis and Aspergillus hiratsukae.</title>
        <authorList>
            <person name="Dos Santos R.A.C."/>
            <person name="Rivero-Menendez O."/>
            <person name="Steenwyk J.L."/>
            <person name="Mead M.E."/>
            <person name="Goldman G.H."/>
            <person name="Alastruey-Izquierdo A."/>
            <person name="Rokas A."/>
        </authorList>
    </citation>
    <scope>NUCLEOTIDE SEQUENCE</scope>
    <source>
        <strain evidence="15">CNM-CM7691</strain>
    </source>
</reference>
<dbReference type="Pfam" id="PF00082">
    <property type="entry name" value="Peptidase_S8"/>
    <property type="match status" value="1"/>
</dbReference>
<dbReference type="GO" id="GO:0006508">
    <property type="term" value="P:proteolysis"/>
    <property type="evidence" value="ECO:0007669"/>
    <property type="project" value="UniProtKB-KW"/>
</dbReference>
<evidence type="ECO:0000256" key="6">
    <source>
        <dbReference type="ARBA" id="ARBA00022723"/>
    </source>
</evidence>
<evidence type="ECO:0000313" key="15">
    <source>
        <dbReference type="EMBL" id="KAF7175435.1"/>
    </source>
</evidence>
<dbReference type="CDD" id="cd04056">
    <property type="entry name" value="Peptidases_S53"/>
    <property type="match status" value="1"/>
</dbReference>
<dbReference type="InterPro" id="IPR036852">
    <property type="entry name" value="Peptidase_S8/S53_dom_sf"/>
</dbReference>
<feature type="binding site" evidence="12">
    <location>
        <position position="605"/>
    </location>
    <ligand>
        <name>Ca(2+)</name>
        <dbReference type="ChEBI" id="CHEBI:29108"/>
    </ligand>
</feature>
<keyword evidence="8 12" id="KW-0378">Hydrolase</keyword>
<evidence type="ECO:0000313" key="16">
    <source>
        <dbReference type="Proteomes" id="UP000641853"/>
    </source>
</evidence>
<comment type="caution">
    <text evidence="15">The sequence shown here is derived from an EMBL/GenBank/DDBJ whole genome shotgun (WGS) entry which is preliminary data.</text>
</comment>
<name>A0A8H6V2Q6_9EURO</name>
<comment type="cofactor">
    <cofactor evidence="12">
        <name>Ca(2+)</name>
        <dbReference type="ChEBI" id="CHEBI:29108"/>
    </cofactor>
    <text evidence="12">Binds 1 Ca(2+) ion per subunit.</text>
</comment>
<dbReference type="Pfam" id="PF09286">
    <property type="entry name" value="Pro-kuma_activ"/>
    <property type="match status" value="1"/>
</dbReference>
<keyword evidence="16" id="KW-1185">Reference proteome</keyword>
<feature type="binding site" evidence="12">
    <location>
        <position position="606"/>
    </location>
    <ligand>
        <name>Ca(2+)</name>
        <dbReference type="ChEBI" id="CHEBI:29108"/>
    </ligand>
</feature>
<dbReference type="GO" id="GO:0046872">
    <property type="term" value="F:metal ion binding"/>
    <property type="evidence" value="ECO:0007669"/>
    <property type="project" value="UniProtKB-UniRule"/>
</dbReference>
<dbReference type="Gene3D" id="3.40.50.200">
    <property type="entry name" value="Peptidase S8/S53 domain"/>
    <property type="match status" value="1"/>
</dbReference>
<feature type="chain" id="PRO_5034586362" description="tripeptidyl-peptidase II" evidence="13">
    <location>
        <begin position="19"/>
        <end position="647"/>
    </location>
</feature>
<dbReference type="CDD" id="cd11377">
    <property type="entry name" value="Pro-peptidase_S53"/>
    <property type="match status" value="1"/>
</dbReference>
<feature type="binding site" evidence="12">
    <location>
        <position position="626"/>
    </location>
    <ligand>
        <name>Ca(2+)</name>
        <dbReference type="ChEBI" id="CHEBI:29108"/>
    </ligand>
</feature>
<comment type="subcellular location">
    <subcellularLocation>
        <location evidence="3">Secreted</location>
        <location evidence="3">Extracellular space</location>
    </subcellularLocation>
</comment>
<accession>A0A8H6V2Q6</accession>
<feature type="signal peptide" evidence="13">
    <location>
        <begin position="1"/>
        <end position="18"/>
    </location>
</feature>
<keyword evidence="10 12" id="KW-0106">Calcium</keyword>
<evidence type="ECO:0000256" key="4">
    <source>
        <dbReference type="ARBA" id="ARBA00012462"/>
    </source>
</evidence>
<dbReference type="GO" id="GO:0004252">
    <property type="term" value="F:serine-type endopeptidase activity"/>
    <property type="evidence" value="ECO:0007669"/>
    <property type="project" value="UniProtKB-UniRule"/>
</dbReference>
<keyword evidence="6 12" id="KW-0479">Metal-binding</keyword>
<feature type="domain" description="Peptidase S53" evidence="14">
    <location>
        <begin position="227"/>
        <end position="646"/>
    </location>
</feature>
<evidence type="ECO:0000256" key="8">
    <source>
        <dbReference type="ARBA" id="ARBA00022801"/>
    </source>
</evidence>
<evidence type="ECO:0000256" key="13">
    <source>
        <dbReference type="SAM" id="SignalP"/>
    </source>
</evidence>
<dbReference type="AlphaFoldDB" id="A0A8H6V2Q6"/>
<dbReference type="EC" id="3.4.14.10" evidence="4"/>
<evidence type="ECO:0000256" key="1">
    <source>
        <dbReference type="ARBA" id="ARBA00001910"/>
    </source>
</evidence>
<comment type="function">
    <text evidence="2">Secreted tripeptidyl-peptidase which degrades proteins at acidic pHs and is involved in virulence.</text>
</comment>
<evidence type="ECO:0000256" key="5">
    <source>
        <dbReference type="ARBA" id="ARBA00022670"/>
    </source>
</evidence>
<evidence type="ECO:0000256" key="10">
    <source>
        <dbReference type="ARBA" id="ARBA00022837"/>
    </source>
</evidence>
<keyword evidence="9 12" id="KW-0720">Serine protease</keyword>
<dbReference type="FunFam" id="3.40.50.200:FF:000019">
    <property type="entry name" value="Protease S8 tripeptidyl peptidase I"/>
    <property type="match status" value="1"/>
</dbReference>
<evidence type="ECO:0000256" key="3">
    <source>
        <dbReference type="ARBA" id="ARBA00004239"/>
    </source>
</evidence>
<feature type="active site" description="Charge relay system" evidence="12">
    <location>
        <position position="564"/>
    </location>
</feature>
<dbReference type="PANTHER" id="PTHR14218:SF19">
    <property type="entry name" value="SERINE PROTEASE AORO, PUTATIVE (AFU_ORTHOLOGUE AFUA_6G10250)-RELATED"/>
    <property type="match status" value="1"/>
</dbReference>
<dbReference type="PROSITE" id="PS51695">
    <property type="entry name" value="SEDOLISIN"/>
    <property type="match status" value="1"/>
</dbReference>
<dbReference type="InterPro" id="IPR000209">
    <property type="entry name" value="Peptidase_S8/S53_dom"/>
</dbReference>
<dbReference type="PANTHER" id="PTHR14218">
    <property type="entry name" value="PROTEASE S8 TRIPEPTIDYL PEPTIDASE I CLN2"/>
    <property type="match status" value="1"/>
</dbReference>
<evidence type="ECO:0000256" key="9">
    <source>
        <dbReference type="ARBA" id="ARBA00022825"/>
    </source>
</evidence>
<evidence type="ECO:0000259" key="14">
    <source>
        <dbReference type="PROSITE" id="PS51695"/>
    </source>
</evidence>